<organism evidence="6 7">
    <name type="scientific">Pajaroellobacter abortibovis</name>
    <dbReference type="NCBI Taxonomy" id="1882918"/>
    <lineage>
        <taxon>Bacteria</taxon>
        <taxon>Pseudomonadati</taxon>
        <taxon>Myxococcota</taxon>
        <taxon>Polyangia</taxon>
        <taxon>Polyangiales</taxon>
        <taxon>Polyangiaceae</taxon>
    </lineage>
</organism>
<evidence type="ECO:0000313" key="6">
    <source>
        <dbReference type="EMBL" id="APS00725.1"/>
    </source>
</evidence>
<name>A0A1L6MZ90_9BACT</name>
<protein>
    <recommendedName>
        <fullName evidence="8">Indole-3-glycerol-phosphate synthase</fullName>
    </recommendedName>
</protein>
<accession>A0A1L6MZ90</accession>
<dbReference type="Gene3D" id="3.20.20.70">
    <property type="entry name" value="Aldolase class I"/>
    <property type="match status" value="1"/>
</dbReference>
<dbReference type="Pfam" id="PF00977">
    <property type="entry name" value="His_biosynth"/>
    <property type="match status" value="1"/>
</dbReference>
<evidence type="ECO:0000313" key="7">
    <source>
        <dbReference type="Proteomes" id="UP000185544"/>
    </source>
</evidence>
<evidence type="ECO:0000256" key="5">
    <source>
        <dbReference type="RuleBase" id="RU003657"/>
    </source>
</evidence>
<dbReference type="EMBL" id="CP016908">
    <property type="protein sequence ID" value="APS00725.1"/>
    <property type="molecule type" value="Genomic_DNA"/>
</dbReference>
<keyword evidence="3 5" id="KW-0368">Histidine biosynthesis</keyword>
<dbReference type="GO" id="GO:0000105">
    <property type="term" value="P:L-histidine biosynthetic process"/>
    <property type="evidence" value="ECO:0007669"/>
    <property type="project" value="UniProtKB-KW"/>
</dbReference>
<evidence type="ECO:0008006" key="8">
    <source>
        <dbReference type="Google" id="ProtNLM"/>
    </source>
</evidence>
<reference evidence="6 7" key="1">
    <citation type="submission" date="2016-08" db="EMBL/GenBank/DDBJ databases">
        <title>Identification and validation of antigenic proteins from Pajaroellobacter abortibovis using de-novo genome sequence assembly and reverse vaccinology.</title>
        <authorList>
            <person name="Welly B.T."/>
            <person name="Miller M.R."/>
            <person name="Stott J.L."/>
            <person name="Blanchard M.T."/>
            <person name="Islas-Trejo A.D."/>
            <person name="O'Rourke S.M."/>
            <person name="Young A.E."/>
            <person name="Medrano J.F."/>
            <person name="Van Eenennaam A.L."/>
        </authorList>
    </citation>
    <scope>NUCLEOTIDE SEQUENCE [LARGE SCALE GENOMIC DNA]</scope>
    <source>
        <strain evidence="6 7">BTF92-0548A/99-0131</strain>
    </source>
</reference>
<evidence type="ECO:0000256" key="4">
    <source>
        <dbReference type="ARBA" id="ARBA00029440"/>
    </source>
</evidence>
<dbReference type="OrthoDB" id="9807749at2"/>
<evidence type="ECO:0000256" key="2">
    <source>
        <dbReference type="ARBA" id="ARBA00022605"/>
    </source>
</evidence>
<dbReference type="InterPro" id="IPR011060">
    <property type="entry name" value="RibuloseP-bd_barrel"/>
</dbReference>
<dbReference type="Proteomes" id="UP000185544">
    <property type="component" value="Chromosome"/>
</dbReference>
<comment type="similarity">
    <text evidence="1 5">Belongs to the HisA/HisF family.</text>
</comment>
<comment type="pathway">
    <text evidence="4">Amino-acid biosynthesis.</text>
</comment>
<proteinExistence type="inferred from homology"/>
<keyword evidence="7" id="KW-1185">Reference proteome</keyword>
<gene>
    <name evidence="6" type="ORF">BCY86_08580</name>
</gene>
<evidence type="ECO:0000256" key="1">
    <source>
        <dbReference type="ARBA" id="ARBA00009667"/>
    </source>
</evidence>
<dbReference type="InterPro" id="IPR006062">
    <property type="entry name" value="His_biosynth"/>
</dbReference>
<dbReference type="SUPFAM" id="SSF51366">
    <property type="entry name" value="Ribulose-phoshate binding barrel"/>
    <property type="match status" value="1"/>
</dbReference>
<dbReference type="STRING" id="1882918.BCY86_08580"/>
<dbReference type="InterPro" id="IPR013785">
    <property type="entry name" value="Aldolase_TIM"/>
</dbReference>
<sequence>MSKKTGLKGASCSSLSGYSEQNPAIALQASGWIRDLCDVQLLRAMGVRGAMIGKAFYEQTISLKELSS</sequence>
<dbReference type="RefSeq" id="WP_075277394.1">
    <property type="nucleotide sequence ID" value="NZ_CP016908.1"/>
</dbReference>
<dbReference type="AlphaFoldDB" id="A0A1L6MZ90"/>
<keyword evidence="2 5" id="KW-0028">Amino-acid biosynthesis</keyword>
<evidence type="ECO:0000256" key="3">
    <source>
        <dbReference type="ARBA" id="ARBA00023102"/>
    </source>
</evidence>
<dbReference type="KEGG" id="pabo:BCY86_08580"/>